<dbReference type="InterPro" id="IPR003749">
    <property type="entry name" value="ThiS/MoaD-like"/>
</dbReference>
<accession>A0A3G6N2N0</accession>
<proteinExistence type="predicted"/>
<dbReference type="InterPro" id="IPR016155">
    <property type="entry name" value="Mopterin_synth/thiamin_S_b"/>
</dbReference>
<dbReference type="InterPro" id="IPR012675">
    <property type="entry name" value="Beta-grasp_dom_sf"/>
</dbReference>
<dbReference type="Gene3D" id="3.10.20.30">
    <property type="match status" value="1"/>
</dbReference>
<organism evidence="1 2">
    <name type="scientific">Chryseobacterium indoltheticum</name>
    <dbReference type="NCBI Taxonomy" id="254"/>
    <lineage>
        <taxon>Bacteria</taxon>
        <taxon>Pseudomonadati</taxon>
        <taxon>Bacteroidota</taxon>
        <taxon>Flavobacteriia</taxon>
        <taxon>Flavobacteriales</taxon>
        <taxon>Weeksellaceae</taxon>
        <taxon>Chryseobacterium group</taxon>
        <taxon>Chryseobacterium</taxon>
    </lineage>
</organism>
<gene>
    <name evidence="1" type="ORF">EG340_03470</name>
</gene>
<reference evidence="1 2" key="1">
    <citation type="submission" date="2018-11" db="EMBL/GenBank/DDBJ databases">
        <title>Proposal to divide the Flavobacteriaceae and reorganize its genera based on Amino Acid Identity values calculated from whole genome sequences.</title>
        <authorList>
            <person name="Nicholson A.C."/>
            <person name="Gulvik C.A."/>
            <person name="Whitney A.M."/>
            <person name="Humrighouse B.W."/>
            <person name="Bell M."/>
            <person name="Holmes B."/>
            <person name="Steigerwalt A."/>
            <person name="Villarma A."/>
            <person name="Sheth M."/>
            <person name="Batra D."/>
            <person name="Pryor J."/>
            <person name="Bernardet J.-F."/>
            <person name="Hugo C."/>
            <person name="Kampfer P."/>
            <person name="Newman J."/>
            <person name="Mcquiston J.R."/>
        </authorList>
    </citation>
    <scope>NUCLEOTIDE SEQUENCE [LARGE SCALE GENOMIC DNA]</scope>
    <source>
        <strain evidence="1 2">G0211</strain>
    </source>
</reference>
<protein>
    <submittedName>
        <fullName evidence="1">MoaD/ThiS family protein</fullName>
    </submittedName>
</protein>
<dbReference type="RefSeq" id="WP_123885219.1">
    <property type="nucleotide sequence ID" value="NZ_CP033928.1"/>
</dbReference>
<name>A0A3G6N2N0_9FLAO</name>
<dbReference type="SUPFAM" id="SSF54285">
    <property type="entry name" value="MoaD/ThiS"/>
    <property type="match status" value="1"/>
</dbReference>
<sequence>MKLKIFGKLTDIFTTDEYNFSLENIKSIAELKLMLEIEFPKLKETTYLVAVNGTKAENTQAISNVSEIALLPPYSGG</sequence>
<dbReference type="Pfam" id="PF02597">
    <property type="entry name" value="ThiS"/>
    <property type="match status" value="1"/>
</dbReference>
<dbReference type="EMBL" id="CP033928">
    <property type="protein sequence ID" value="AZA60155.1"/>
    <property type="molecule type" value="Genomic_DNA"/>
</dbReference>
<dbReference type="AlphaFoldDB" id="A0A3G6N2N0"/>
<evidence type="ECO:0000313" key="2">
    <source>
        <dbReference type="Proteomes" id="UP000269076"/>
    </source>
</evidence>
<evidence type="ECO:0000313" key="1">
    <source>
        <dbReference type="EMBL" id="AZA60155.1"/>
    </source>
</evidence>
<dbReference type="Proteomes" id="UP000269076">
    <property type="component" value="Chromosome"/>
</dbReference>